<sequence>MRLLIVAVALAGARRLEPGQEPPARHLPDHRRLATASPRVRYLVRTDPWTDGWATKAWTRLASSDVDDTPMAHVDGTAPVLGRRRNHAWANPNGALFFSPAPPCSGFFATDQCSLETENDWRGVLAAYAADLNPGHDNAAIYAATDDGALAVRWRNVSLYGRADLRATVGVEVFEDGRLTIIHEEVMNEEPDLLVVGLRFDGSERVAATDEQLKRAEAWGTLGEGAYAGAAPLAMTKVTLCPVPEDFCVESVASMITLRAPFFGCSGEAAFAWRCAFSGGFSSPAQFTFDDGPDGPATITCEAPPTEGSYAIELRYASPSNDDDDGVGDGGEATSVANERRLVLSTELTIDGNATCDWCGRSECDNACDINNAFVVQACDGTCSVNIFEDSNANCCDITTTDCLGQCSGDAFEGSLGNATVCCLPDCAGGCYGNARVDRCGICEGFNEAEDACGVCFGNATACSEPEEKHDEKRRKSGFARSIKQHPWLAAFVAAELVATSLCLIICATQRNSRRGPHQPLDFGPTPYSRLARADLEVLVEDHLEHPQATQPDTPEQRQRRLARWATEDGPPVPRSTPRASIFRRAYRRAFRYFRRRRALNEAVQAPPPTRVTRNADVVRRVAEAYESSITQLMETAEPAPEESADEVCAICLDALEDDDVVRLPDCLHLFHADCLHPWLKQRNTCPLCKQPAISRVYPRPATARDRVRASAIELRRSMVAHSGRSLEELEASADMTGS</sequence>
<dbReference type="PROSITE" id="PS50089">
    <property type="entry name" value="ZF_RING_2"/>
    <property type="match status" value="1"/>
</dbReference>
<keyword evidence="1" id="KW-0479">Metal-binding</keyword>
<dbReference type="SMART" id="SM00184">
    <property type="entry name" value="RING"/>
    <property type="match status" value="1"/>
</dbReference>
<dbReference type="PANTHER" id="PTHR14155:SF627">
    <property type="entry name" value="OS06G0192800 PROTEIN"/>
    <property type="match status" value="1"/>
</dbReference>
<dbReference type="PANTHER" id="PTHR14155">
    <property type="entry name" value="RING FINGER DOMAIN-CONTAINING"/>
    <property type="match status" value="1"/>
</dbReference>
<dbReference type="SUPFAM" id="SSF57850">
    <property type="entry name" value="RING/U-box"/>
    <property type="match status" value="1"/>
</dbReference>
<keyword evidence="6" id="KW-0732">Signal</keyword>
<dbReference type="Gene3D" id="3.30.40.10">
    <property type="entry name" value="Zinc/RING finger domain, C3HC4 (zinc finger)"/>
    <property type="match status" value="1"/>
</dbReference>
<evidence type="ECO:0000313" key="9">
    <source>
        <dbReference type="Proteomes" id="UP000789595"/>
    </source>
</evidence>
<keyword evidence="3" id="KW-0862">Zinc</keyword>
<feature type="chain" id="PRO_5035237499" description="RING-type domain-containing protein" evidence="6">
    <location>
        <begin position="16"/>
        <end position="739"/>
    </location>
</feature>
<accession>A0A8J2X0J5</accession>
<evidence type="ECO:0000256" key="5">
    <source>
        <dbReference type="SAM" id="MobiDB-lite"/>
    </source>
</evidence>
<dbReference type="CDD" id="cd16454">
    <property type="entry name" value="RING-H2_PA-TM-RING"/>
    <property type="match status" value="1"/>
</dbReference>
<feature type="region of interest" description="Disordered" evidence="5">
    <location>
        <begin position="546"/>
        <end position="578"/>
    </location>
</feature>
<evidence type="ECO:0000256" key="6">
    <source>
        <dbReference type="SAM" id="SignalP"/>
    </source>
</evidence>
<evidence type="ECO:0000256" key="4">
    <source>
        <dbReference type="PROSITE-ProRule" id="PRU00175"/>
    </source>
</evidence>
<feature type="signal peptide" evidence="6">
    <location>
        <begin position="1"/>
        <end position="15"/>
    </location>
</feature>
<dbReference type="OrthoDB" id="8062037at2759"/>
<dbReference type="Pfam" id="PF13639">
    <property type="entry name" value="zf-RING_2"/>
    <property type="match status" value="1"/>
</dbReference>
<gene>
    <name evidence="8" type="ORF">PECAL_2P25070</name>
</gene>
<evidence type="ECO:0000256" key="1">
    <source>
        <dbReference type="ARBA" id="ARBA00022723"/>
    </source>
</evidence>
<evidence type="ECO:0000256" key="3">
    <source>
        <dbReference type="ARBA" id="ARBA00022833"/>
    </source>
</evidence>
<dbReference type="Proteomes" id="UP000789595">
    <property type="component" value="Unassembled WGS sequence"/>
</dbReference>
<dbReference type="EMBL" id="CAKKNE010000002">
    <property type="protein sequence ID" value="CAH0369386.1"/>
    <property type="molecule type" value="Genomic_DNA"/>
</dbReference>
<dbReference type="InterPro" id="IPR053238">
    <property type="entry name" value="RING-H2_zinc_finger"/>
</dbReference>
<organism evidence="8 9">
    <name type="scientific">Pelagomonas calceolata</name>
    <dbReference type="NCBI Taxonomy" id="35677"/>
    <lineage>
        <taxon>Eukaryota</taxon>
        <taxon>Sar</taxon>
        <taxon>Stramenopiles</taxon>
        <taxon>Ochrophyta</taxon>
        <taxon>Pelagophyceae</taxon>
        <taxon>Pelagomonadales</taxon>
        <taxon>Pelagomonadaceae</taxon>
        <taxon>Pelagomonas</taxon>
    </lineage>
</organism>
<keyword evidence="2 4" id="KW-0863">Zinc-finger</keyword>
<name>A0A8J2X0J5_9STRA</name>
<comment type="caution">
    <text evidence="8">The sequence shown here is derived from an EMBL/GenBank/DDBJ whole genome shotgun (WGS) entry which is preliminary data.</text>
</comment>
<proteinExistence type="predicted"/>
<evidence type="ECO:0000256" key="2">
    <source>
        <dbReference type="ARBA" id="ARBA00022771"/>
    </source>
</evidence>
<dbReference type="InterPro" id="IPR001841">
    <property type="entry name" value="Znf_RING"/>
</dbReference>
<protein>
    <recommendedName>
        <fullName evidence="7">RING-type domain-containing protein</fullName>
    </recommendedName>
</protein>
<feature type="domain" description="RING-type" evidence="7">
    <location>
        <begin position="649"/>
        <end position="690"/>
    </location>
</feature>
<evidence type="ECO:0000313" key="8">
    <source>
        <dbReference type="EMBL" id="CAH0369386.1"/>
    </source>
</evidence>
<dbReference type="InterPro" id="IPR013083">
    <property type="entry name" value="Znf_RING/FYVE/PHD"/>
</dbReference>
<reference evidence="8" key="1">
    <citation type="submission" date="2021-11" db="EMBL/GenBank/DDBJ databases">
        <authorList>
            <consortium name="Genoscope - CEA"/>
            <person name="William W."/>
        </authorList>
    </citation>
    <scope>NUCLEOTIDE SEQUENCE</scope>
</reference>
<keyword evidence="9" id="KW-1185">Reference proteome</keyword>
<dbReference type="GO" id="GO:0008270">
    <property type="term" value="F:zinc ion binding"/>
    <property type="evidence" value="ECO:0007669"/>
    <property type="project" value="UniProtKB-KW"/>
</dbReference>
<dbReference type="AlphaFoldDB" id="A0A8J2X0J5"/>
<evidence type="ECO:0000259" key="7">
    <source>
        <dbReference type="PROSITE" id="PS50089"/>
    </source>
</evidence>